<reference evidence="3" key="1">
    <citation type="submission" date="2018-11" db="EMBL/GenBank/DDBJ databases">
        <title>Genome sequencing of a novel mesophilic and cellulolytic organism within the genus Hungateiclostridium.</title>
        <authorList>
            <person name="Rettenmaier R."/>
            <person name="Liebl W."/>
            <person name="Zverlov V."/>
        </authorList>
    </citation>
    <scope>NUCLEOTIDE SEQUENCE [LARGE SCALE GENOMIC DNA]</scope>
    <source>
        <strain evidence="3">N2K1</strain>
    </source>
</reference>
<proteinExistence type="predicted"/>
<feature type="signal peptide" evidence="1">
    <location>
        <begin position="1"/>
        <end position="19"/>
    </location>
</feature>
<dbReference type="RefSeq" id="WP_128706189.1">
    <property type="nucleotide sequence ID" value="NZ_RLII01000017.1"/>
</dbReference>
<dbReference type="PROSITE" id="PS51257">
    <property type="entry name" value="PROKAR_LIPOPROTEIN"/>
    <property type="match status" value="1"/>
</dbReference>
<name>A0A4Q0I2M8_9FIRM</name>
<feature type="chain" id="PRO_5038379361" description="PsbP C-terminal domain-containing protein" evidence="1">
    <location>
        <begin position="20"/>
        <end position="180"/>
    </location>
</feature>
<evidence type="ECO:0000313" key="2">
    <source>
        <dbReference type="EMBL" id="RXE58494.1"/>
    </source>
</evidence>
<evidence type="ECO:0000256" key="1">
    <source>
        <dbReference type="SAM" id="SignalP"/>
    </source>
</evidence>
<accession>A0A4Q0I2M8</accession>
<evidence type="ECO:0008006" key="4">
    <source>
        <dbReference type="Google" id="ProtNLM"/>
    </source>
</evidence>
<protein>
    <recommendedName>
        <fullName evidence="4">PsbP C-terminal domain-containing protein</fullName>
    </recommendedName>
</protein>
<organism evidence="2 3">
    <name type="scientific">Acetivibrio mesophilus</name>
    <dbReference type="NCBI Taxonomy" id="2487273"/>
    <lineage>
        <taxon>Bacteria</taxon>
        <taxon>Bacillati</taxon>
        <taxon>Bacillota</taxon>
        <taxon>Clostridia</taxon>
        <taxon>Eubacteriales</taxon>
        <taxon>Oscillospiraceae</taxon>
        <taxon>Acetivibrio</taxon>
    </lineage>
</organism>
<gene>
    <name evidence="2" type="ORF">EFD62_11970</name>
</gene>
<evidence type="ECO:0000313" key="3">
    <source>
        <dbReference type="Proteomes" id="UP000289166"/>
    </source>
</evidence>
<sequence>MKRLPALILALTFSFSLVGCGGNEIATDAADSEVTLVSRKANSITLLVPSDFSEFQEVDGYAAAQAKGASIVITPTIERDVAIENITEDYMIDLVDDGYSNINVLKFDNAATIAGVDAVYFLFTGDGNTSDNNNTVCYITLFFSIDGQACAQEIAFTYNTGANTSLETNLSDIINSISLD</sequence>
<keyword evidence="1" id="KW-0732">Signal</keyword>
<dbReference type="AlphaFoldDB" id="A0A4Q0I2M8"/>
<dbReference type="EMBL" id="RLII01000017">
    <property type="protein sequence ID" value="RXE58494.1"/>
    <property type="molecule type" value="Genomic_DNA"/>
</dbReference>
<keyword evidence="3" id="KW-1185">Reference proteome</keyword>
<dbReference type="OrthoDB" id="9785015at2"/>
<comment type="caution">
    <text evidence="2">The sequence shown here is derived from an EMBL/GenBank/DDBJ whole genome shotgun (WGS) entry which is preliminary data.</text>
</comment>
<dbReference type="Proteomes" id="UP000289166">
    <property type="component" value="Unassembled WGS sequence"/>
</dbReference>